<accession>A0ABR2WIH3</accession>
<dbReference type="EMBL" id="JASJQH010001441">
    <property type="protein sequence ID" value="KAK9761319.1"/>
    <property type="molecule type" value="Genomic_DNA"/>
</dbReference>
<organism evidence="1 2">
    <name type="scientific">Basidiobolus ranarum</name>
    <dbReference type="NCBI Taxonomy" id="34480"/>
    <lineage>
        <taxon>Eukaryota</taxon>
        <taxon>Fungi</taxon>
        <taxon>Fungi incertae sedis</taxon>
        <taxon>Zoopagomycota</taxon>
        <taxon>Entomophthoromycotina</taxon>
        <taxon>Basidiobolomycetes</taxon>
        <taxon>Basidiobolales</taxon>
        <taxon>Basidiobolaceae</taxon>
        <taxon>Basidiobolus</taxon>
    </lineage>
</organism>
<gene>
    <name evidence="1" type="ORF">K7432_013860</name>
</gene>
<dbReference type="Pfam" id="PF11308">
    <property type="entry name" value="Glyco_hydro_129"/>
    <property type="match status" value="1"/>
</dbReference>
<comment type="caution">
    <text evidence="1">The sequence shown here is derived from an EMBL/GenBank/DDBJ whole genome shotgun (WGS) entry which is preliminary data.</text>
</comment>
<evidence type="ECO:0000313" key="2">
    <source>
        <dbReference type="Proteomes" id="UP001479436"/>
    </source>
</evidence>
<keyword evidence="2" id="KW-1185">Reference proteome</keyword>
<proteinExistence type="predicted"/>
<reference evidence="1 2" key="1">
    <citation type="submission" date="2023-04" db="EMBL/GenBank/DDBJ databases">
        <title>Genome of Basidiobolus ranarum AG-B5.</title>
        <authorList>
            <person name="Stajich J.E."/>
            <person name="Carter-House D."/>
            <person name="Gryganskyi A."/>
        </authorList>
    </citation>
    <scope>NUCLEOTIDE SEQUENCE [LARGE SCALE GENOMIC DNA]</scope>
    <source>
        <strain evidence="1 2">AG-B5</strain>
    </source>
</reference>
<protein>
    <submittedName>
        <fullName evidence="1">Uncharacterized protein</fullName>
    </submittedName>
</protein>
<name>A0ABR2WIH3_9FUNG</name>
<evidence type="ECO:0000313" key="1">
    <source>
        <dbReference type="EMBL" id="KAK9761319.1"/>
    </source>
</evidence>
<dbReference type="Proteomes" id="UP001479436">
    <property type="component" value="Unassembled WGS sequence"/>
</dbReference>
<dbReference type="InterPro" id="IPR021459">
    <property type="entry name" value="GH101-related"/>
</dbReference>
<sequence length="502" mass="57653">MDNNARVDENLLITAHHKFSKFDYKQSYELIFHLTPNKLDPLAPSKRYRHLIKSRGQFKSLREKLDRIDWHKTGHRLIGASHAYLWGDQLMVPQDVRNWKTFIEILKNSGNKTHSLADSLREKFSSQAQQALLSKDLLTNRYTQSIIINEINTAITQIDITDQDLPKTKFTHYAEDRQKFALMKLFQHAVIPVERWGDGASVKMMNRLQESGLKKLFLGIPDYRAGFYHPEGIQAANNAGYLIGPYDSYNTAIPDGVDPSFITAHLGQEVFEECGVMLQNGERLEGFKGEGVYTNTPCVSEVYHKRVKETQMHTRNAYNSWFLDADASGMVHEDFDPAHTSSEAQDAHDRNLRMEWVATESQLKLLAGSENGFSHVNREIPFAHGMQNTMFGWRDPQMHKNKSSPYFLGGYYPESQPATYFKPALVESRYRQLYYAPSKRLPLFQAVFHDSIVTTNHWLIDNLKFPDIQSDSELLQMLYNAPPLVHLNLATAEVGFSAFDRL</sequence>